<feature type="domain" description="Archease" evidence="5">
    <location>
        <begin position="1"/>
        <end position="105"/>
    </location>
</feature>
<reference evidence="6 7" key="1">
    <citation type="submission" date="2014-03" db="EMBL/GenBank/DDBJ databases">
        <title>Draft genome of the hookworm Oesophagostomum dentatum.</title>
        <authorList>
            <person name="Mitreva M."/>
        </authorList>
    </citation>
    <scope>NUCLEOTIDE SEQUENCE [LARGE SCALE GENOMIC DNA]</scope>
    <source>
        <strain evidence="6 7">OD-Hann</strain>
    </source>
</reference>
<dbReference type="Pfam" id="PF01951">
    <property type="entry name" value="Archease"/>
    <property type="match status" value="1"/>
</dbReference>
<evidence type="ECO:0000256" key="4">
    <source>
        <dbReference type="ARBA" id="ARBA00022837"/>
    </source>
</evidence>
<dbReference type="GO" id="GO:0006388">
    <property type="term" value="P:tRNA splicing, via endonucleolytic cleavage and ligation"/>
    <property type="evidence" value="ECO:0007669"/>
    <property type="project" value="TreeGrafter"/>
</dbReference>
<dbReference type="InterPro" id="IPR002804">
    <property type="entry name" value="Archease"/>
</dbReference>
<keyword evidence="4" id="KW-0106">Calcium</keyword>
<keyword evidence="3" id="KW-0479">Metal-binding</keyword>
<proteinExistence type="inferred from homology"/>
<evidence type="ECO:0000259" key="5">
    <source>
        <dbReference type="Pfam" id="PF01951"/>
    </source>
</evidence>
<dbReference type="PANTHER" id="PTHR12682">
    <property type="entry name" value="ARCHEASE"/>
    <property type="match status" value="1"/>
</dbReference>
<dbReference type="GO" id="GO:0046872">
    <property type="term" value="F:metal ion binding"/>
    <property type="evidence" value="ECO:0007669"/>
    <property type="project" value="UniProtKB-KW"/>
</dbReference>
<comment type="similarity">
    <text evidence="1">Belongs to the archease family.</text>
</comment>
<evidence type="ECO:0000313" key="7">
    <source>
        <dbReference type="Proteomes" id="UP000053660"/>
    </source>
</evidence>
<dbReference type="Proteomes" id="UP000053660">
    <property type="component" value="Unassembled WGS sequence"/>
</dbReference>
<dbReference type="InterPro" id="IPR036820">
    <property type="entry name" value="Archease_dom_sf"/>
</dbReference>
<dbReference type="InterPro" id="IPR023572">
    <property type="entry name" value="Archease_dom"/>
</dbReference>
<dbReference type="GO" id="GO:0072669">
    <property type="term" value="C:tRNA-splicing ligase complex"/>
    <property type="evidence" value="ECO:0007669"/>
    <property type="project" value="TreeGrafter"/>
</dbReference>
<organism evidence="6 7">
    <name type="scientific">Oesophagostomum dentatum</name>
    <name type="common">Nodular worm</name>
    <dbReference type="NCBI Taxonomy" id="61180"/>
    <lineage>
        <taxon>Eukaryota</taxon>
        <taxon>Metazoa</taxon>
        <taxon>Ecdysozoa</taxon>
        <taxon>Nematoda</taxon>
        <taxon>Chromadorea</taxon>
        <taxon>Rhabditida</taxon>
        <taxon>Rhabditina</taxon>
        <taxon>Rhabditomorpha</taxon>
        <taxon>Strongyloidea</taxon>
        <taxon>Strongylidae</taxon>
        <taxon>Oesophagostomum</taxon>
    </lineage>
</organism>
<keyword evidence="2" id="KW-0819">tRNA processing</keyword>
<evidence type="ECO:0000256" key="2">
    <source>
        <dbReference type="ARBA" id="ARBA00022694"/>
    </source>
</evidence>
<sequence length="105" mass="12118">MTELDRVEDQFTMYYSAKANDLQGLVHAVMEEALCGFQSEPFFVGRQVVVDKLDLKDFTAEFQVAGECFDLQKHTQLTDVKAITYSNMQIHEKDDRCDIYVILDI</sequence>
<evidence type="ECO:0000313" key="6">
    <source>
        <dbReference type="EMBL" id="KHJ79282.1"/>
    </source>
</evidence>
<dbReference type="SUPFAM" id="SSF69819">
    <property type="entry name" value="MTH1598-like"/>
    <property type="match status" value="1"/>
</dbReference>
<evidence type="ECO:0000256" key="3">
    <source>
        <dbReference type="ARBA" id="ARBA00022723"/>
    </source>
</evidence>
<accession>A0A0B1S6Z2</accession>
<dbReference type="PANTHER" id="PTHR12682:SF11">
    <property type="entry name" value="PROTEIN ARCHEASE"/>
    <property type="match status" value="1"/>
</dbReference>
<dbReference type="OrthoDB" id="2190767at2759"/>
<name>A0A0B1S6Z2_OESDE</name>
<dbReference type="EMBL" id="KN605844">
    <property type="protein sequence ID" value="KHJ79282.1"/>
    <property type="molecule type" value="Genomic_DNA"/>
</dbReference>
<dbReference type="Gene3D" id="3.55.10.10">
    <property type="entry name" value="Archease domain"/>
    <property type="match status" value="1"/>
</dbReference>
<keyword evidence="7" id="KW-1185">Reference proteome</keyword>
<dbReference type="AlphaFoldDB" id="A0A0B1S6Z2"/>
<evidence type="ECO:0000256" key="1">
    <source>
        <dbReference type="ARBA" id="ARBA00007963"/>
    </source>
</evidence>
<gene>
    <name evidence="6" type="ORF">OESDEN_21076</name>
</gene>
<protein>
    <recommendedName>
        <fullName evidence="5">Archease domain-containing protein</fullName>
    </recommendedName>
</protein>